<dbReference type="EMBL" id="CP027306">
    <property type="protein sequence ID" value="AXE81878.1"/>
    <property type="molecule type" value="Genomic_DNA"/>
</dbReference>
<dbReference type="Gene3D" id="3.30.559.10">
    <property type="entry name" value="Chloramphenicol acetyltransferase-like domain"/>
    <property type="match status" value="1"/>
</dbReference>
<feature type="region of interest" description="Disordered" evidence="1">
    <location>
        <begin position="144"/>
        <end position="163"/>
    </location>
</feature>
<sequence length="406" mass="44525">MSGTHQLAVGWAVRFRGEPPSPDALRRHVRARLADLPTLTHRVEERLGPRPCFVPVPDLDLRQHVHDLLMTDPREQWQNCLQEVLMQPLPAAPRPPWDLWLIHGYTDATGLPEYVLVFRINHALEDGAGHHHLLRTLFTPRVASQRSPGVQDTPPPADSGGRVSSRAVLGIMSDVARSLRGSGTWSMLRRPPTGELATAVGTVQTRRLLAVSRALGTDVSAVFLTALTGAMRAVALAEKERPAPLTLLWPLSVRTGGERGAVGNFLTMVRLRLPCEEPLPLRRLASLSRQLEPGRVERRMHTSRALMRRAPRPVSLGTLRLLMRPRHASLTGTYFPAAVPQPVLGEARLDGALGLGAPLPGQLCHLTLLRYRVECALSVVHDTAFARGADLPGLWLTALAELEAVV</sequence>
<evidence type="ECO:0000313" key="3">
    <source>
        <dbReference type="EMBL" id="AXE81878.1"/>
    </source>
</evidence>
<name>A0A2Z5JNK8_STRAR</name>
<dbReference type="RefSeq" id="WP_114248280.1">
    <property type="nucleotide sequence ID" value="NZ_CP027306.1"/>
</dbReference>
<evidence type="ECO:0000259" key="2">
    <source>
        <dbReference type="Pfam" id="PF03007"/>
    </source>
</evidence>
<dbReference type="SUPFAM" id="SSF52777">
    <property type="entry name" value="CoA-dependent acyltransferases"/>
    <property type="match status" value="1"/>
</dbReference>
<dbReference type="GeneID" id="95524231"/>
<dbReference type="AlphaFoldDB" id="A0A2Z5JNK8"/>
<evidence type="ECO:0000256" key="1">
    <source>
        <dbReference type="SAM" id="MobiDB-lite"/>
    </source>
</evidence>
<dbReference type="GO" id="GO:0004144">
    <property type="term" value="F:diacylglycerol O-acyltransferase activity"/>
    <property type="evidence" value="ECO:0007669"/>
    <property type="project" value="InterPro"/>
</dbReference>
<evidence type="ECO:0000313" key="4">
    <source>
        <dbReference type="Proteomes" id="UP000252698"/>
    </source>
</evidence>
<dbReference type="KEGG" id="sata:C5746_38670"/>
<accession>A0A2Z5JNK8</accession>
<protein>
    <recommendedName>
        <fullName evidence="2">O-acyltransferase WSD1-like N-terminal domain-containing protein</fullName>
    </recommendedName>
</protein>
<dbReference type="Pfam" id="PF03007">
    <property type="entry name" value="WS_DGAT_cat"/>
    <property type="match status" value="1"/>
</dbReference>
<organism evidence="3 4">
    <name type="scientific">Streptomyces atratus</name>
    <dbReference type="NCBI Taxonomy" id="1893"/>
    <lineage>
        <taxon>Bacteria</taxon>
        <taxon>Bacillati</taxon>
        <taxon>Actinomycetota</taxon>
        <taxon>Actinomycetes</taxon>
        <taxon>Kitasatosporales</taxon>
        <taxon>Streptomycetaceae</taxon>
        <taxon>Streptomyces</taxon>
    </lineage>
</organism>
<dbReference type="InterPro" id="IPR004255">
    <property type="entry name" value="O-acyltransferase_WSD1_N"/>
</dbReference>
<reference evidence="3 4" key="1">
    <citation type="journal article" date="2018" name="Front. Microbiol.">
        <title>Genome Sequencing of Streptomyces atratus SCSIOZH16 and Activation Production of Nocardamine via Metabolic Engineering.</title>
        <authorList>
            <person name="Li Y."/>
            <person name="Zhang C."/>
            <person name="Liu C."/>
            <person name="Ju J."/>
            <person name="Ma J."/>
        </authorList>
    </citation>
    <scope>NUCLEOTIDE SEQUENCE [LARGE SCALE GENOMIC DNA]</scope>
    <source>
        <strain evidence="3 4">SCSIO_ZH16</strain>
    </source>
</reference>
<dbReference type="UniPathway" id="UPA00282"/>
<feature type="domain" description="O-acyltransferase WSD1-like N-terminal" evidence="2">
    <location>
        <begin position="20"/>
        <end position="179"/>
    </location>
</feature>
<dbReference type="GO" id="GO:0019432">
    <property type="term" value="P:triglyceride biosynthetic process"/>
    <property type="evidence" value="ECO:0007669"/>
    <property type="project" value="UniProtKB-UniPathway"/>
</dbReference>
<dbReference type="InterPro" id="IPR023213">
    <property type="entry name" value="CAT-like_dom_sf"/>
</dbReference>
<gene>
    <name evidence="3" type="ORF">C5746_38670</name>
</gene>
<dbReference type="Proteomes" id="UP000252698">
    <property type="component" value="Chromosome"/>
</dbReference>
<proteinExistence type="predicted"/>